<evidence type="ECO:0000313" key="9">
    <source>
        <dbReference type="Proteomes" id="UP000027180"/>
    </source>
</evidence>
<keyword evidence="4" id="KW-0238">DNA-binding</keyword>
<dbReference type="Proteomes" id="UP000027180">
    <property type="component" value="Chromosome"/>
</dbReference>
<protein>
    <submittedName>
        <fullName evidence="8">Response regulator CheY-like domain-containing protein</fullName>
    </submittedName>
</protein>
<dbReference type="Gene3D" id="3.40.50.2300">
    <property type="match status" value="1"/>
</dbReference>
<reference evidence="8 9" key="1">
    <citation type="submission" date="2013-12" db="EMBL/GenBank/DDBJ databases">
        <title>Complete genome sequence of Rhizobium etli bv. mimosae IE4771.</title>
        <authorList>
            <person name="Bustos P."/>
            <person name="Santamaria R.I."/>
            <person name="Lozano L."/>
            <person name="Ormeno-Orrillo E."/>
            <person name="Rogel M.A."/>
            <person name="Romero D."/>
            <person name="Cevallos M.A."/>
            <person name="Martinez-Romero E."/>
            <person name="Gonzalez V."/>
        </authorList>
    </citation>
    <scope>NUCLEOTIDE SEQUENCE [LARGE SCALE GENOMIC DNA]</scope>
    <source>
        <strain evidence="8 9">IE4771</strain>
    </source>
</reference>
<keyword evidence="1 6" id="KW-0597">Phosphoprotein</keyword>
<evidence type="ECO:0000256" key="6">
    <source>
        <dbReference type="PROSITE-ProRule" id="PRU00169"/>
    </source>
</evidence>
<dbReference type="EMBL" id="CP006986">
    <property type="protein sequence ID" value="AIC27916.1"/>
    <property type="molecule type" value="Genomic_DNA"/>
</dbReference>
<dbReference type="RefSeq" id="WP_038689759.1">
    <property type="nucleotide sequence ID" value="NZ_CP006986.1"/>
</dbReference>
<accession>A0A060I8I7</accession>
<dbReference type="GO" id="GO:0000976">
    <property type="term" value="F:transcription cis-regulatory region binding"/>
    <property type="evidence" value="ECO:0007669"/>
    <property type="project" value="TreeGrafter"/>
</dbReference>
<dbReference type="KEGG" id="rei:IE4771_CH02818"/>
<dbReference type="Pfam" id="PF00072">
    <property type="entry name" value="Response_reg"/>
    <property type="match status" value="1"/>
</dbReference>
<dbReference type="GO" id="GO:0032993">
    <property type="term" value="C:protein-DNA complex"/>
    <property type="evidence" value="ECO:0007669"/>
    <property type="project" value="TreeGrafter"/>
</dbReference>
<organism evidence="8 9">
    <name type="scientific">Rhizobium etli bv. mimosae str. IE4771</name>
    <dbReference type="NCBI Taxonomy" id="1432050"/>
    <lineage>
        <taxon>Bacteria</taxon>
        <taxon>Pseudomonadati</taxon>
        <taxon>Pseudomonadota</taxon>
        <taxon>Alphaproteobacteria</taxon>
        <taxon>Hyphomicrobiales</taxon>
        <taxon>Rhizobiaceae</taxon>
        <taxon>Rhizobium/Agrobacterium group</taxon>
        <taxon>Rhizobium</taxon>
    </lineage>
</organism>
<dbReference type="GO" id="GO:0000156">
    <property type="term" value="F:phosphorelay response regulator activity"/>
    <property type="evidence" value="ECO:0007669"/>
    <property type="project" value="TreeGrafter"/>
</dbReference>
<dbReference type="GO" id="GO:0006355">
    <property type="term" value="P:regulation of DNA-templated transcription"/>
    <property type="evidence" value="ECO:0007669"/>
    <property type="project" value="TreeGrafter"/>
</dbReference>
<keyword evidence="3" id="KW-0805">Transcription regulation</keyword>
<dbReference type="OrthoDB" id="5292887at2"/>
<keyword evidence="5" id="KW-0804">Transcription</keyword>
<dbReference type="InterPro" id="IPR001789">
    <property type="entry name" value="Sig_transdc_resp-reg_receiver"/>
</dbReference>
<dbReference type="InterPro" id="IPR039420">
    <property type="entry name" value="WalR-like"/>
</dbReference>
<dbReference type="PANTHER" id="PTHR48111">
    <property type="entry name" value="REGULATOR OF RPOS"/>
    <property type="match status" value="1"/>
</dbReference>
<dbReference type="HOGENOM" id="CLU_000445_69_8_5"/>
<name>A0A060I8I7_RHIET</name>
<evidence type="ECO:0000313" key="8">
    <source>
        <dbReference type="EMBL" id="AIC27916.1"/>
    </source>
</evidence>
<proteinExistence type="predicted"/>
<evidence type="ECO:0000256" key="5">
    <source>
        <dbReference type="ARBA" id="ARBA00023163"/>
    </source>
</evidence>
<dbReference type="PROSITE" id="PS50110">
    <property type="entry name" value="RESPONSE_REGULATORY"/>
    <property type="match status" value="1"/>
</dbReference>
<feature type="modified residue" description="4-aspartylphosphate" evidence="6">
    <location>
        <position position="52"/>
    </location>
</feature>
<keyword evidence="2" id="KW-0902">Two-component regulatory system</keyword>
<dbReference type="PANTHER" id="PTHR48111:SF1">
    <property type="entry name" value="TWO-COMPONENT RESPONSE REGULATOR ORR33"/>
    <property type="match status" value="1"/>
</dbReference>
<evidence type="ECO:0000259" key="7">
    <source>
        <dbReference type="PROSITE" id="PS50110"/>
    </source>
</evidence>
<dbReference type="CDD" id="cd17574">
    <property type="entry name" value="REC_OmpR"/>
    <property type="match status" value="1"/>
</dbReference>
<feature type="domain" description="Response regulatory" evidence="7">
    <location>
        <begin position="3"/>
        <end position="120"/>
    </location>
</feature>
<sequence>MVTVLCIEDEVEIRNLLVEELNEAGYKTLQASNGAEGLEVILSKWPDIVISDISMPVMDGHQLLAEIQINHPELSNIPFILLTALTDRENTLAGLRAGAADYLTKPLDFDLLLAKLEGCVTRLENDKAVNRSF</sequence>
<evidence type="ECO:0000256" key="3">
    <source>
        <dbReference type="ARBA" id="ARBA00023015"/>
    </source>
</evidence>
<evidence type="ECO:0000256" key="4">
    <source>
        <dbReference type="ARBA" id="ARBA00023125"/>
    </source>
</evidence>
<evidence type="ECO:0000256" key="1">
    <source>
        <dbReference type="ARBA" id="ARBA00022553"/>
    </source>
</evidence>
<dbReference type="GO" id="GO:0005829">
    <property type="term" value="C:cytosol"/>
    <property type="evidence" value="ECO:0007669"/>
    <property type="project" value="TreeGrafter"/>
</dbReference>
<dbReference type="SUPFAM" id="SSF52172">
    <property type="entry name" value="CheY-like"/>
    <property type="match status" value="1"/>
</dbReference>
<dbReference type="SMART" id="SM00448">
    <property type="entry name" value="REC"/>
    <property type="match status" value="1"/>
</dbReference>
<dbReference type="InterPro" id="IPR011006">
    <property type="entry name" value="CheY-like_superfamily"/>
</dbReference>
<evidence type="ECO:0000256" key="2">
    <source>
        <dbReference type="ARBA" id="ARBA00023012"/>
    </source>
</evidence>
<dbReference type="AlphaFoldDB" id="A0A060I8I7"/>
<gene>
    <name evidence="8" type="ORF">IE4771_CH02818</name>
</gene>